<dbReference type="EMBL" id="AAVP02000025">
    <property type="protein sequence ID" value="EDK23071.1"/>
    <property type="molecule type" value="Genomic_DNA"/>
</dbReference>
<dbReference type="AlphaFoldDB" id="A5KR94"/>
<evidence type="ECO:0000313" key="1">
    <source>
        <dbReference type="EMBL" id="EDK22963.1"/>
    </source>
</evidence>
<reference evidence="3 4" key="1">
    <citation type="submission" date="2007-03" db="EMBL/GenBank/DDBJ databases">
        <authorList>
            <person name="Fulton L."/>
            <person name="Clifton S."/>
            <person name="Fulton B."/>
            <person name="Xu J."/>
            <person name="Minx P."/>
            <person name="Pepin K.H."/>
            <person name="Johnson M."/>
            <person name="Thiruvilangam P."/>
            <person name="Bhonagiri V."/>
            <person name="Nash W.E."/>
            <person name="Mardis E.R."/>
            <person name="Wilson R.K."/>
        </authorList>
    </citation>
    <scope>NUCLEOTIDE SEQUENCE [LARGE SCALE GENOMIC DNA]</scope>
    <source>
        <strain evidence="3 4">ATCC 27756</strain>
    </source>
</reference>
<proteinExistence type="predicted"/>
<reference evidence="3 4" key="2">
    <citation type="submission" date="2007-04" db="EMBL/GenBank/DDBJ databases">
        <title>Draft genome sequence of Ruminococcus torques (ATCC 27756).</title>
        <authorList>
            <person name="Sudarsanam P."/>
            <person name="Ley R."/>
            <person name="Guruge J."/>
            <person name="Turnbaugh P.J."/>
            <person name="Mahowald M."/>
            <person name="Liep D."/>
            <person name="Gordon J."/>
        </authorList>
    </citation>
    <scope>NUCLEOTIDE SEQUENCE [LARGE SCALE GENOMIC DNA]</scope>
    <source>
        <strain evidence="3 4">ATCC 27756</strain>
    </source>
</reference>
<comment type="caution">
    <text evidence="3">The sequence shown here is derived from an EMBL/GenBank/DDBJ whole genome shotgun (WGS) entry which is preliminary data.</text>
</comment>
<dbReference type="EMBL" id="AAVP02000040">
    <property type="protein sequence ID" value="EDK22963.1"/>
    <property type="molecule type" value="Genomic_DNA"/>
</dbReference>
<gene>
    <name evidence="3" type="ORF">RUMTOR_02786</name>
    <name evidence="2" type="ORF">RUMTOR_02807</name>
    <name evidence="1" type="ORF">RUMTOR_02875</name>
</gene>
<name>A5KR94_9FIRM</name>
<accession>A5KR94</accession>
<evidence type="ECO:0000313" key="2">
    <source>
        <dbReference type="EMBL" id="EDK23022.1"/>
    </source>
</evidence>
<dbReference type="EMBL" id="AAVP02000029">
    <property type="protein sequence ID" value="EDK23022.1"/>
    <property type="molecule type" value="Genomic_DNA"/>
</dbReference>
<sequence length="76" mass="8418">MLLSQVPSFSSLLIELYIPKYFFAHAASLHQGFPHCAIFPTAASRRSLGRVSVPMWPATLSGRLLIVALVSRYLTN</sequence>
<dbReference type="PaxDb" id="411460-RUMTOR_02786"/>
<evidence type="ECO:0000313" key="3">
    <source>
        <dbReference type="EMBL" id="EDK23071.1"/>
    </source>
</evidence>
<dbReference type="HOGENOM" id="CLU_149962_1_0_9"/>
<organism evidence="3 4">
    <name type="scientific">[Ruminococcus] torques ATCC 27756</name>
    <dbReference type="NCBI Taxonomy" id="411460"/>
    <lineage>
        <taxon>Bacteria</taxon>
        <taxon>Bacillati</taxon>
        <taxon>Bacillota</taxon>
        <taxon>Clostridia</taxon>
        <taxon>Lachnospirales</taxon>
        <taxon>Lachnospiraceae</taxon>
        <taxon>Mediterraneibacter</taxon>
    </lineage>
</organism>
<dbReference type="Proteomes" id="UP000003577">
    <property type="component" value="Unassembled WGS sequence"/>
</dbReference>
<protein>
    <submittedName>
        <fullName evidence="3">Uncharacterized protein</fullName>
    </submittedName>
</protein>
<evidence type="ECO:0000313" key="4">
    <source>
        <dbReference type="Proteomes" id="UP000003577"/>
    </source>
</evidence>